<feature type="signal peptide" evidence="1">
    <location>
        <begin position="1"/>
        <end position="19"/>
    </location>
</feature>
<dbReference type="InterPro" id="IPR005074">
    <property type="entry name" value="Peptidase_C39"/>
</dbReference>
<dbReference type="Pfam" id="PF03412">
    <property type="entry name" value="Peptidase_C39"/>
    <property type="match status" value="1"/>
</dbReference>
<reference evidence="4" key="1">
    <citation type="submission" date="2019-02" db="EMBL/GenBank/DDBJ databases">
        <authorList>
            <person name="Gruber-Vodicka R. H."/>
            <person name="Seah K. B. B."/>
        </authorList>
    </citation>
    <scope>NUCLEOTIDE SEQUENCE</scope>
    <source>
        <strain evidence="4">BECK_BY2</strain>
        <strain evidence="3">BECK_BY3</strain>
    </source>
</reference>
<dbReference type="GO" id="GO:0008233">
    <property type="term" value="F:peptidase activity"/>
    <property type="evidence" value="ECO:0007669"/>
    <property type="project" value="InterPro"/>
</dbReference>
<dbReference type="Gene3D" id="3.90.70.10">
    <property type="entry name" value="Cysteine proteinases"/>
    <property type="match status" value="1"/>
</dbReference>
<dbReference type="EMBL" id="CAADFV010000015">
    <property type="protein sequence ID" value="VFK53352.1"/>
    <property type="molecule type" value="Genomic_DNA"/>
</dbReference>
<accession>A0A450ZHS0</accession>
<feature type="domain" description="Peptidase C39" evidence="2">
    <location>
        <begin position="37"/>
        <end position="170"/>
    </location>
</feature>
<dbReference type="GO" id="GO:0006508">
    <property type="term" value="P:proteolysis"/>
    <property type="evidence" value="ECO:0007669"/>
    <property type="project" value="InterPro"/>
</dbReference>
<evidence type="ECO:0000313" key="3">
    <source>
        <dbReference type="EMBL" id="VFK52759.1"/>
    </source>
</evidence>
<name>A0A450ZHS0_9GAMM</name>
<protein>
    <submittedName>
        <fullName evidence="4">Peptidase C39 family protein</fullName>
    </submittedName>
</protein>
<dbReference type="GO" id="GO:0016020">
    <property type="term" value="C:membrane"/>
    <property type="evidence" value="ECO:0007669"/>
    <property type="project" value="InterPro"/>
</dbReference>
<dbReference type="AlphaFoldDB" id="A0A450ZHS0"/>
<proteinExistence type="predicted"/>
<feature type="chain" id="PRO_5033432789" evidence="1">
    <location>
        <begin position="20"/>
        <end position="187"/>
    </location>
</feature>
<evidence type="ECO:0000313" key="4">
    <source>
        <dbReference type="EMBL" id="VFK53352.1"/>
    </source>
</evidence>
<organism evidence="4">
    <name type="scientific">Candidatus Kentrum sp. TUN</name>
    <dbReference type="NCBI Taxonomy" id="2126343"/>
    <lineage>
        <taxon>Bacteria</taxon>
        <taxon>Pseudomonadati</taxon>
        <taxon>Pseudomonadota</taxon>
        <taxon>Gammaproteobacteria</taxon>
        <taxon>Candidatus Kentrum</taxon>
    </lineage>
</organism>
<dbReference type="GO" id="GO:0005524">
    <property type="term" value="F:ATP binding"/>
    <property type="evidence" value="ECO:0007669"/>
    <property type="project" value="InterPro"/>
</dbReference>
<gene>
    <name evidence="4" type="ORF">BECKTUN1418E_GA0071001_101513</name>
    <name evidence="3" type="ORF">BECKTUN1418F_GA0071002_101313</name>
</gene>
<dbReference type="EMBL" id="CAADFY010000013">
    <property type="protein sequence ID" value="VFK52759.1"/>
    <property type="molecule type" value="Genomic_DNA"/>
</dbReference>
<evidence type="ECO:0000259" key="2">
    <source>
        <dbReference type="PROSITE" id="PS50990"/>
    </source>
</evidence>
<evidence type="ECO:0000256" key="1">
    <source>
        <dbReference type="SAM" id="SignalP"/>
    </source>
</evidence>
<keyword evidence="1" id="KW-0732">Signal</keyword>
<dbReference type="PROSITE" id="PS50990">
    <property type="entry name" value="PEPTIDASE_C39"/>
    <property type="match status" value="1"/>
</dbReference>
<sequence length="187" mass="21221">MKVLAFLMTLVAALINAEAQGKERTWYDIRYNGVERQKYDFSCGIASLITIIKYGYHQSYDEKEVLVTFLGSLEDSEEKATMKEGLSLFHLSQIAKSLGFNSYMRALKPEHLALLDRPIIVFLETPKFKHFAVFTGTRSNWVRLADPSRGVVIQHKDDFVGEWKGGLSLVLDLPTVSVPKLILPPVW</sequence>